<keyword evidence="1" id="KW-0732">Signal</keyword>
<evidence type="ECO:0000313" key="3">
    <source>
        <dbReference type="Proteomes" id="UP001054945"/>
    </source>
</evidence>
<organism evidence="2 3">
    <name type="scientific">Caerostris extrusa</name>
    <name type="common">Bark spider</name>
    <name type="synonym">Caerostris bankana</name>
    <dbReference type="NCBI Taxonomy" id="172846"/>
    <lineage>
        <taxon>Eukaryota</taxon>
        <taxon>Metazoa</taxon>
        <taxon>Ecdysozoa</taxon>
        <taxon>Arthropoda</taxon>
        <taxon>Chelicerata</taxon>
        <taxon>Arachnida</taxon>
        <taxon>Araneae</taxon>
        <taxon>Araneomorphae</taxon>
        <taxon>Entelegynae</taxon>
        <taxon>Araneoidea</taxon>
        <taxon>Araneidae</taxon>
        <taxon>Caerostris</taxon>
    </lineage>
</organism>
<dbReference type="Proteomes" id="UP001054945">
    <property type="component" value="Unassembled WGS sequence"/>
</dbReference>
<accession>A0AAV4UX49</accession>
<proteinExistence type="predicted"/>
<protein>
    <submittedName>
        <fullName evidence="2">Uncharacterized protein</fullName>
    </submittedName>
</protein>
<feature type="signal peptide" evidence="1">
    <location>
        <begin position="1"/>
        <end position="17"/>
    </location>
</feature>
<dbReference type="EMBL" id="BPLR01013600">
    <property type="protein sequence ID" value="GIY62270.1"/>
    <property type="molecule type" value="Genomic_DNA"/>
</dbReference>
<dbReference type="AlphaFoldDB" id="A0AAV4UX49"/>
<reference evidence="2 3" key="1">
    <citation type="submission" date="2021-06" db="EMBL/GenBank/DDBJ databases">
        <title>Caerostris extrusa draft genome.</title>
        <authorList>
            <person name="Kono N."/>
            <person name="Arakawa K."/>
        </authorList>
    </citation>
    <scope>NUCLEOTIDE SEQUENCE [LARGE SCALE GENOMIC DNA]</scope>
</reference>
<gene>
    <name evidence="2" type="ORF">CEXT_552661</name>
</gene>
<keyword evidence="3" id="KW-1185">Reference proteome</keyword>
<feature type="chain" id="PRO_5043371771" evidence="1">
    <location>
        <begin position="18"/>
        <end position="95"/>
    </location>
</feature>
<evidence type="ECO:0000256" key="1">
    <source>
        <dbReference type="SAM" id="SignalP"/>
    </source>
</evidence>
<sequence>MHQRILLLLWNIGTFEPAIIFRQEGISVESKLRTGFYTPYATDIKLPICNIGTILSAVINHQEGRSVGSKLYNYSTSLVLLTLNLPFTILRHFYL</sequence>
<evidence type="ECO:0000313" key="2">
    <source>
        <dbReference type="EMBL" id="GIY62270.1"/>
    </source>
</evidence>
<name>A0AAV4UX49_CAEEX</name>
<comment type="caution">
    <text evidence="2">The sequence shown here is derived from an EMBL/GenBank/DDBJ whole genome shotgun (WGS) entry which is preliminary data.</text>
</comment>